<evidence type="ECO:0000313" key="2">
    <source>
        <dbReference type="EMBL" id="RDW57355.1"/>
    </source>
</evidence>
<gene>
    <name evidence="2" type="ORF">BP5796_12805</name>
</gene>
<feature type="region of interest" description="Disordered" evidence="1">
    <location>
        <begin position="160"/>
        <end position="193"/>
    </location>
</feature>
<accession>A0A3D8Q672</accession>
<protein>
    <submittedName>
        <fullName evidence="2">Uncharacterized protein</fullName>
    </submittedName>
</protein>
<comment type="caution">
    <text evidence="2">The sequence shown here is derived from an EMBL/GenBank/DDBJ whole genome shotgun (WGS) entry which is preliminary data.</text>
</comment>
<reference evidence="2 3" key="1">
    <citation type="journal article" date="2018" name="IMA Fungus">
        <title>IMA Genome-F 9: Draft genome sequence of Annulohypoxylon stygium, Aspergillus mulundensis, Berkeleyomyces basicola (syn. Thielaviopsis basicola), Ceratocystis smalleyi, two Cercospora beticola strains, Coleophoma cylindrospora, Fusarium fracticaudum, Phialophora cf. hyalina, and Morchella septimelata.</title>
        <authorList>
            <person name="Wingfield B.D."/>
            <person name="Bills G.F."/>
            <person name="Dong Y."/>
            <person name="Huang W."/>
            <person name="Nel W.J."/>
            <person name="Swalarsk-Parry B.S."/>
            <person name="Vaghefi N."/>
            <person name="Wilken P.M."/>
            <person name="An Z."/>
            <person name="de Beer Z.W."/>
            <person name="De Vos L."/>
            <person name="Chen L."/>
            <person name="Duong T.A."/>
            <person name="Gao Y."/>
            <person name="Hammerbacher A."/>
            <person name="Kikkert J.R."/>
            <person name="Li Y."/>
            <person name="Li H."/>
            <person name="Li K."/>
            <person name="Li Q."/>
            <person name="Liu X."/>
            <person name="Ma X."/>
            <person name="Naidoo K."/>
            <person name="Pethybridge S.J."/>
            <person name="Sun J."/>
            <person name="Steenkamp E.T."/>
            <person name="van der Nest M.A."/>
            <person name="van Wyk S."/>
            <person name="Wingfield M.J."/>
            <person name="Xiong C."/>
            <person name="Yue Q."/>
            <person name="Zhang X."/>
        </authorList>
    </citation>
    <scope>NUCLEOTIDE SEQUENCE [LARGE SCALE GENOMIC DNA]</scope>
    <source>
        <strain evidence="2 3">BP5796</strain>
    </source>
</reference>
<dbReference type="EMBL" id="PDLN01000023">
    <property type="protein sequence ID" value="RDW57355.1"/>
    <property type="molecule type" value="Genomic_DNA"/>
</dbReference>
<sequence length="193" mass="21592">MAKRESIWNAPMVGMIMKCMSEIEEEGLSDEEYVPEDVVANIANMQVDEARRSVVVGCLQGTKGVPGETPYALFKALKVADPCRKGLGLACDQLQFLRRNPGLLASRLRYERRTRYCQWSIVFESSDGMSYPPSRGDHGAQGVQHDLIIKAPHMRGSTIPIAHSDLSHEDLSRRETLPEGRYREASIPSDQMV</sequence>
<name>A0A3D8Q672_9HELO</name>
<organism evidence="2 3">
    <name type="scientific">Coleophoma crateriformis</name>
    <dbReference type="NCBI Taxonomy" id="565419"/>
    <lineage>
        <taxon>Eukaryota</taxon>
        <taxon>Fungi</taxon>
        <taxon>Dikarya</taxon>
        <taxon>Ascomycota</taxon>
        <taxon>Pezizomycotina</taxon>
        <taxon>Leotiomycetes</taxon>
        <taxon>Helotiales</taxon>
        <taxon>Dermateaceae</taxon>
        <taxon>Coleophoma</taxon>
    </lineage>
</organism>
<evidence type="ECO:0000256" key="1">
    <source>
        <dbReference type="SAM" id="MobiDB-lite"/>
    </source>
</evidence>
<dbReference type="AlphaFoldDB" id="A0A3D8Q672"/>
<feature type="compositionally biased region" description="Basic and acidic residues" evidence="1">
    <location>
        <begin position="165"/>
        <end position="184"/>
    </location>
</feature>
<dbReference type="Proteomes" id="UP000256328">
    <property type="component" value="Unassembled WGS sequence"/>
</dbReference>
<proteinExistence type="predicted"/>
<keyword evidence="3" id="KW-1185">Reference proteome</keyword>
<evidence type="ECO:0000313" key="3">
    <source>
        <dbReference type="Proteomes" id="UP000256328"/>
    </source>
</evidence>